<dbReference type="SMART" id="SM00494">
    <property type="entry name" value="ChtBD2"/>
    <property type="match status" value="3"/>
</dbReference>
<organism evidence="3 4">
    <name type="scientific">Drosophila guanche</name>
    <name type="common">Fruit fly</name>
    <dbReference type="NCBI Taxonomy" id="7266"/>
    <lineage>
        <taxon>Eukaryota</taxon>
        <taxon>Metazoa</taxon>
        <taxon>Ecdysozoa</taxon>
        <taxon>Arthropoda</taxon>
        <taxon>Hexapoda</taxon>
        <taxon>Insecta</taxon>
        <taxon>Pterygota</taxon>
        <taxon>Neoptera</taxon>
        <taxon>Endopterygota</taxon>
        <taxon>Diptera</taxon>
        <taxon>Brachycera</taxon>
        <taxon>Muscomorpha</taxon>
        <taxon>Ephydroidea</taxon>
        <taxon>Drosophilidae</taxon>
        <taxon>Drosophila</taxon>
        <taxon>Sophophora</taxon>
    </lineage>
</organism>
<dbReference type="AlphaFoldDB" id="A0A3B0KG80"/>
<feature type="signal peptide" evidence="1">
    <location>
        <begin position="1"/>
        <end position="18"/>
    </location>
</feature>
<dbReference type="OMA" id="CELGMWF"/>
<reference evidence="4" key="1">
    <citation type="submission" date="2018-01" db="EMBL/GenBank/DDBJ databases">
        <authorList>
            <person name="Alioto T."/>
            <person name="Alioto T."/>
        </authorList>
    </citation>
    <scope>NUCLEOTIDE SEQUENCE [LARGE SCALE GENOMIC DNA]</scope>
</reference>
<feature type="chain" id="PRO_5017238706" evidence="1">
    <location>
        <begin position="19"/>
        <end position="252"/>
    </location>
</feature>
<keyword evidence="1" id="KW-0732">Signal</keyword>
<dbReference type="OrthoDB" id="6020543at2759"/>
<gene>
    <name evidence="3" type="ORF">DGUA_6G015261</name>
</gene>
<name>A0A3B0KG80_DROGU</name>
<evidence type="ECO:0000313" key="4">
    <source>
        <dbReference type="Proteomes" id="UP000268350"/>
    </source>
</evidence>
<evidence type="ECO:0000259" key="2">
    <source>
        <dbReference type="PROSITE" id="PS50940"/>
    </source>
</evidence>
<dbReference type="PROSITE" id="PS50940">
    <property type="entry name" value="CHIT_BIND_II"/>
    <property type="match status" value="1"/>
</dbReference>
<dbReference type="Pfam" id="PF01607">
    <property type="entry name" value="CBM_14"/>
    <property type="match status" value="1"/>
</dbReference>
<feature type="domain" description="Chitin-binding type-2" evidence="2">
    <location>
        <begin position="193"/>
        <end position="249"/>
    </location>
</feature>
<accession>A0A3B0KG80</accession>
<evidence type="ECO:0000256" key="1">
    <source>
        <dbReference type="SAM" id="SignalP"/>
    </source>
</evidence>
<dbReference type="InterPro" id="IPR002557">
    <property type="entry name" value="Chitin-bd_dom"/>
</dbReference>
<protein>
    <submittedName>
        <fullName evidence="3">Blast:Peritrophin-48</fullName>
    </submittedName>
</protein>
<proteinExistence type="predicted"/>
<dbReference type="Gene3D" id="2.170.140.10">
    <property type="entry name" value="Chitin binding domain"/>
    <property type="match status" value="1"/>
</dbReference>
<dbReference type="Proteomes" id="UP000268350">
    <property type="component" value="Unassembled WGS sequence"/>
</dbReference>
<dbReference type="GO" id="GO:0005576">
    <property type="term" value="C:extracellular region"/>
    <property type="evidence" value="ECO:0007669"/>
    <property type="project" value="InterPro"/>
</dbReference>
<sequence>MKLVCINLWLLLLWNVQAQVQTYSPCNSDSFCICKNHQVGDLLPDCDDCSGYFQCGLDNIQRLKCNPGEIFDSRVTACVPGQCPRSDCNRSAALSGCSIQDATNLDTFCICKDHQVGDLLPDCNDCGGYFQCGEDYIKRLKCNLGEIFDISLNACVAGQCPRKDCENSTNPGDPGNPGYPGNPVHPSGCGNKEVQCRFHGQILPHAQHCRSFWTCVEGCPMLGFCELGMWFNREKFVCDYPKNVSNCPINQD</sequence>
<dbReference type="STRING" id="7266.A0A3B0KG80"/>
<dbReference type="SUPFAM" id="SSF57625">
    <property type="entry name" value="Invertebrate chitin-binding proteins"/>
    <property type="match status" value="3"/>
</dbReference>
<dbReference type="InterPro" id="IPR036508">
    <property type="entry name" value="Chitin-bd_dom_sf"/>
</dbReference>
<dbReference type="GO" id="GO:0008061">
    <property type="term" value="F:chitin binding"/>
    <property type="evidence" value="ECO:0007669"/>
    <property type="project" value="InterPro"/>
</dbReference>
<keyword evidence="4" id="KW-1185">Reference proteome</keyword>
<evidence type="ECO:0000313" key="3">
    <source>
        <dbReference type="EMBL" id="SPP85339.1"/>
    </source>
</evidence>
<dbReference type="EMBL" id="OUUW01000009">
    <property type="protein sequence ID" value="SPP85339.1"/>
    <property type="molecule type" value="Genomic_DNA"/>
</dbReference>